<accession>A0A973WML5</accession>
<dbReference type="GO" id="GO:0006167">
    <property type="term" value="P:AMP biosynthetic process"/>
    <property type="evidence" value="ECO:0007669"/>
    <property type="project" value="TreeGrafter"/>
</dbReference>
<dbReference type="InterPro" id="IPR051325">
    <property type="entry name" value="Nudix_hydrolase_domain"/>
</dbReference>
<comment type="caution">
    <text evidence="4">The sequence shown here is derived from an EMBL/GenBank/DDBJ whole genome shotgun (WGS) entry which is preliminary data.</text>
</comment>
<dbReference type="Gene3D" id="3.90.79.10">
    <property type="entry name" value="Nucleoside Triphosphate Pyrophosphohydrolase"/>
    <property type="match status" value="1"/>
</dbReference>
<dbReference type="CDD" id="cd04662">
    <property type="entry name" value="NUDIX_Hydrolase"/>
    <property type="match status" value="1"/>
</dbReference>
<protein>
    <submittedName>
        <fullName evidence="4">NUDIX domain-containing protein</fullName>
    </submittedName>
</protein>
<dbReference type="RefSeq" id="WP_176529760.1">
    <property type="nucleotide sequence ID" value="NZ_CP088022.1"/>
</dbReference>
<reference evidence="4" key="1">
    <citation type="submission" date="2020-06" db="EMBL/GenBank/DDBJ databases">
        <title>Whole Genome Sequence of Bradyrhizobium sp. Strain 66S1MB.</title>
        <authorList>
            <person name="Bromfield E."/>
            <person name="Cloutier S."/>
        </authorList>
    </citation>
    <scope>NUCLEOTIDE SEQUENCE</scope>
    <source>
        <strain evidence="4">66S1MB</strain>
    </source>
</reference>
<dbReference type="InterPro" id="IPR020084">
    <property type="entry name" value="NUDIX_hydrolase_CS"/>
</dbReference>
<dbReference type="Pfam" id="PF00293">
    <property type="entry name" value="NUDIX"/>
    <property type="match status" value="1"/>
</dbReference>
<dbReference type="AlphaFoldDB" id="A0A973WML5"/>
<dbReference type="PANTHER" id="PTHR21340:SF7">
    <property type="entry name" value="NUDIX HYDROLASE DOMAIN-CONTAINING PROTEIN"/>
    <property type="match status" value="1"/>
</dbReference>
<dbReference type="PANTHER" id="PTHR21340">
    <property type="entry name" value="DIADENOSINE 5,5-P1,P4-TETRAPHOSPHATE PYROPHOSPHOHYDROLASE MUTT"/>
    <property type="match status" value="1"/>
</dbReference>
<proteinExistence type="predicted"/>
<gene>
    <name evidence="4" type="ORF">HU230_08780</name>
</gene>
<sequence>MPQRSAGLLMFRRRRGIAEVLLVHPGGPFWTKKDDAAWSIPKGLYEEGENPLSAAKREFEEETGQRPVGTFIELGVFKQPSGKHVSAWALEGEFDLAAFKSNTFAMEWPPRSGRLAEFPEADRAGWFALKEAFRKITKGQQPVLNSLIEKLGLPKPDFS</sequence>
<dbReference type="GO" id="GO:0004081">
    <property type="term" value="F:bis(5'-nucleosyl)-tetraphosphatase (asymmetrical) activity"/>
    <property type="evidence" value="ECO:0007669"/>
    <property type="project" value="TreeGrafter"/>
</dbReference>
<dbReference type="SUPFAM" id="SSF55811">
    <property type="entry name" value="Nudix"/>
    <property type="match status" value="1"/>
</dbReference>
<dbReference type="PROSITE" id="PS00893">
    <property type="entry name" value="NUDIX_BOX"/>
    <property type="match status" value="1"/>
</dbReference>
<evidence type="ECO:0000313" key="4">
    <source>
        <dbReference type="EMBL" id="NVL05810.1"/>
    </source>
</evidence>
<organism evidence="4">
    <name type="scientific">Bradyrhizobium quebecense</name>
    <dbReference type="NCBI Taxonomy" id="2748629"/>
    <lineage>
        <taxon>Bacteria</taxon>
        <taxon>Pseudomonadati</taxon>
        <taxon>Pseudomonadota</taxon>
        <taxon>Alphaproteobacteria</taxon>
        <taxon>Hyphomicrobiales</taxon>
        <taxon>Nitrobacteraceae</taxon>
        <taxon>Bradyrhizobium</taxon>
    </lineage>
</organism>
<dbReference type="InterPro" id="IPR015797">
    <property type="entry name" value="NUDIX_hydrolase-like_dom_sf"/>
</dbReference>
<evidence type="ECO:0000256" key="2">
    <source>
        <dbReference type="ARBA" id="ARBA00022801"/>
    </source>
</evidence>
<dbReference type="PROSITE" id="PS51462">
    <property type="entry name" value="NUDIX"/>
    <property type="match status" value="1"/>
</dbReference>
<comment type="cofactor">
    <cofactor evidence="1">
        <name>Mg(2+)</name>
        <dbReference type="ChEBI" id="CHEBI:18420"/>
    </cofactor>
</comment>
<evidence type="ECO:0000259" key="3">
    <source>
        <dbReference type="PROSITE" id="PS51462"/>
    </source>
</evidence>
<keyword evidence="2" id="KW-0378">Hydrolase</keyword>
<evidence type="ECO:0000256" key="1">
    <source>
        <dbReference type="ARBA" id="ARBA00001946"/>
    </source>
</evidence>
<dbReference type="InterPro" id="IPR000086">
    <property type="entry name" value="NUDIX_hydrolase_dom"/>
</dbReference>
<feature type="domain" description="Nudix hydrolase" evidence="3">
    <location>
        <begin position="1"/>
        <end position="149"/>
    </location>
</feature>
<dbReference type="GO" id="GO:0006754">
    <property type="term" value="P:ATP biosynthetic process"/>
    <property type="evidence" value="ECO:0007669"/>
    <property type="project" value="TreeGrafter"/>
</dbReference>
<dbReference type="EMBL" id="JABWSX010000001">
    <property type="protein sequence ID" value="NVL05810.1"/>
    <property type="molecule type" value="Genomic_DNA"/>
</dbReference>
<name>A0A973WML5_9BRAD</name>